<protein>
    <recommendedName>
        <fullName evidence="3">DUF1484 family protein</fullName>
    </recommendedName>
</protein>
<evidence type="ECO:0000313" key="1">
    <source>
        <dbReference type="EMBL" id="MBB5192863.1"/>
    </source>
</evidence>
<accession>A0A840RKY7</accession>
<proteinExistence type="predicted"/>
<reference evidence="1 2" key="1">
    <citation type="submission" date="2020-08" db="EMBL/GenBank/DDBJ databases">
        <title>Genomic Encyclopedia of Type Strains, Phase IV (KMG-IV): sequencing the most valuable type-strain genomes for metagenomic binning, comparative biology and taxonomic classification.</title>
        <authorList>
            <person name="Goeker M."/>
        </authorList>
    </citation>
    <scope>NUCLEOTIDE SEQUENCE [LARGE SCALE GENOMIC DNA]</scope>
    <source>
        <strain evidence="1 2">DSM 18233</strain>
    </source>
</reference>
<keyword evidence="2" id="KW-1185">Reference proteome</keyword>
<sequence length="107" mass="11769">MNAFPLAPFTFALRKALTLEAMQQAADSGQTTLVSTLLALDEHCDGMDAAVMQQTHHLNQLIEAMDMLFTALDQAIPSSLSIEAVRHLLEPIRHQIQNVHNGLDALH</sequence>
<organism evidence="1 2">
    <name type="scientific">Silvimonas terrae</name>
    <dbReference type="NCBI Taxonomy" id="300266"/>
    <lineage>
        <taxon>Bacteria</taxon>
        <taxon>Pseudomonadati</taxon>
        <taxon>Pseudomonadota</taxon>
        <taxon>Betaproteobacteria</taxon>
        <taxon>Neisseriales</taxon>
        <taxon>Chitinibacteraceae</taxon>
        <taxon>Silvimonas</taxon>
    </lineage>
</organism>
<evidence type="ECO:0008006" key="3">
    <source>
        <dbReference type="Google" id="ProtNLM"/>
    </source>
</evidence>
<evidence type="ECO:0000313" key="2">
    <source>
        <dbReference type="Proteomes" id="UP000543030"/>
    </source>
</evidence>
<gene>
    <name evidence="1" type="ORF">HNQ50_003617</name>
</gene>
<dbReference type="Proteomes" id="UP000543030">
    <property type="component" value="Unassembled WGS sequence"/>
</dbReference>
<comment type="caution">
    <text evidence="1">The sequence shown here is derived from an EMBL/GenBank/DDBJ whole genome shotgun (WGS) entry which is preliminary data.</text>
</comment>
<dbReference type="RefSeq" id="WP_184102516.1">
    <property type="nucleotide sequence ID" value="NZ_JACHHN010000008.1"/>
</dbReference>
<dbReference type="EMBL" id="JACHHN010000008">
    <property type="protein sequence ID" value="MBB5192863.1"/>
    <property type="molecule type" value="Genomic_DNA"/>
</dbReference>
<dbReference type="AlphaFoldDB" id="A0A840RKY7"/>
<name>A0A840RKY7_9NEIS</name>